<dbReference type="GeneID" id="6012097"/>
<gene>
    <name evidence="2" type="ORF">CC1G_03346</name>
</gene>
<dbReference type="OrthoDB" id="3358956at2759"/>
<accession>A8NQW9</accession>
<name>A8NQW9_COPC7</name>
<reference evidence="2 3" key="1">
    <citation type="journal article" date="2010" name="Proc. Natl. Acad. Sci. U.S.A.">
        <title>Insights into evolution of multicellular fungi from the assembled chromosomes of the mushroom Coprinopsis cinerea (Coprinus cinereus).</title>
        <authorList>
            <person name="Stajich J.E."/>
            <person name="Wilke S.K."/>
            <person name="Ahren D."/>
            <person name="Au C.H."/>
            <person name="Birren B.W."/>
            <person name="Borodovsky M."/>
            <person name="Burns C."/>
            <person name="Canback B."/>
            <person name="Casselton L.A."/>
            <person name="Cheng C.K."/>
            <person name="Deng J."/>
            <person name="Dietrich F.S."/>
            <person name="Fargo D.C."/>
            <person name="Farman M.L."/>
            <person name="Gathman A.C."/>
            <person name="Goldberg J."/>
            <person name="Guigo R."/>
            <person name="Hoegger P.J."/>
            <person name="Hooker J.B."/>
            <person name="Huggins A."/>
            <person name="James T.Y."/>
            <person name="Kamada T."/>
            <person name="Kilaru S."/>
            <person name="Kodira C."/>
            <person name="Kues U."/>
            <person name="Kupfer D."/>
            <person name="Kwan H.S."/>
            <person name="Lomsadze A."/>
            <person name="Li W."/>
            <person name="Lilly W.W."/>
            <person name="Ma L.J."/>
            <person name="Mackey A.J."/>
            <person name="Manning G."/>
            <person name="Martin F."/>
            <person name="Muraguchi H."/>
            <person name="Natvig D.O."/>
            <person name="Palmerini H."/>
            <person name="Ramesh M.A."/>
            <person name="Rehmeyer C.J."/>
            <person name="Roe B.A."/>
            <person name="Shenoy N."/>
            <person name="Stanke M."/>
            <person name="Ter-Hovhannisyan V."/>
            <person name="Tunlid A."/>
            <person name="Velagapudi R."/>
            <person name="Vision T.J."/>
            <person name="Zeng Q."/>
            <person name="Zolan M.E."/>
            <person name="Pukkila P.J."/>
        </authorList>
    </citation>
    <scope>NUCLEOTIDE SEQUENCE [LARGE SCALE GENOMIC DNA]</scope>
    <source>
        <strain evidence="3">Okayama-7 / 130 / ATCC MYA-4618 / FGSC 9003</strain>
    </source>
</reference>
<dbReference type="HOGENOM" id="CLU_046438_0_0_1"/>
<protein>
    <recommendedName>
        <fullName evidence="4">Origin recognition complex subunit 6</fullName>
    </recommendedName>
</protein>
<comment type="caution">
    <text evidence="2">The sequence shown here is derived from an EMBL/GenBank/DDBJ whole genome shotgun (WGS) entry which is preliminary data.</text>
</comment>
<organism evidence="2 3">
    <name type="scientific">Coprinopsis cinerea (strain Okayama-7 / 130 / ATCC MYA-4618 / FGSC 9003)</name>
    <name type="common">Inky cap fungus</name>
    <name type="synonym">Hormographiella aspergillata</name>
    <dbReference type="NCBI Taxonomy" id="240176"/>
    <lineage>
        <taxon>Eukaryota</taxon>
        <taxon>Fungi</taxon>
        <taxon>Dikarya</taxon>
        <taxon>Basidiomycota</taxon>
        <taxon>Agaricomycotina</taxon>
        <taxon>Agaricomycetes</taxon>
        <taxon>Agaricomycetidae</taxon>
        <taxon>Agaricales</taxon>
        <taxon>Agaricineae</taxon>
        <taxon>Psathyrellaceae</taxon>
        <taxon>Coprinopsis</taxon>
    </lineage>
</organism>
<dbReference type="RefSeq" id="XP_001835564.2">
    <property type="nucleotide sequence ID" value="XM_001835512.2"/>
</dbReference>
<evidence type="ECO:0000256" key="1">
    <source>
        <dbReference type="SAM" id="MobiDB-lite"/>
    </source>
</evidence>
<dbReference type="OMA" id="EALHEFC"/>
<dbReference type="AlphaFoldDB" id="A8NQW9"/>
<evidence type="ECO:0008006" key="4">
    <source>
        <dbReference type="Google" id="ProtNLM"/>
    </source>
</evidence>
<evidence type="ECO:0000313" key="3">
    <source>
        <dbReference type="Proteomes" id="UP000001861"/>
    </source>
</evidence>
<feature type="region of interest" description="Disordered" evidence="1">
    <location>
        <begin position="198"/>
        <end position="308"/>
    </location>
</feature>
<feature type="compositionally biased region" description="Basic and acidic residues" evidence="1">
    <location>
        <begin position="222"/>
        <end position="236"/>
    </location>
</feature>
<sequence length="337" mass="36717">MERAYRQTLEQMGGSSETVETAIKLIRQAKARTRPGSGHELGEYSTGLVPICGLLASEQLNNDEITPSAAQPASCLNKASFKKAYQILKTVLQDNKTKGKRLTCEMLLRKYIVALLAAQLGEMCQLAQGEVMQLGMKASQITNEVMCGIFLWVCAAAKVPDLPTVDDLAAEYGTKPATVQTFITSLNKKLPELKRKIAQETKPKASSASPTKATPRRTPGRPKRELLTRESVRKQAEAAQAPAPDDDDDDERSFPETPTKKRRLDSTPNLERSARTLFDSTIRASSSKTTLDTPTRPSSPLKKSTTFQLQAEEEVDAAEVQTGLSRAETVVCSGSSA</sequence>
<keyword evidence="3" id="KW-1185">Reference proteome</keyword>
<proteinExistence type="predicted"/>
<dbReference type="STRING" id="240176.A8NQW9"/>
<dbReference type="KEGG" id="cci:CC1G_03346"/>
<evidence type="ECO:0000313" key="2">
    <source>
        <dbReference type="EMBL" id="EAU86135.2"/>
    </source>
</evidence>
<dbReference type="eggNOG" id="ENOG502RBUX">
    <property type="taxonomic scope" value="Eukaryota"/>
</dbReference>
<dbReference type="Proteomes" id="UP000001861">
    <property type="component" value="Unassembled WGS sequence"/>
</dbReference>
<feature type="compositionally biased region" description="Polar residues" evidence="1">
    <location>
        <begin position="278"/>
        <end position="308"/>
    </location>
</feature>
<dbReference type="EMBL" id="AACS02000008">
    <property type="protein sequence ID" value="EAU86135.2"/>
    <property type="molecule type" value="Genomic_DNA"/>
</dbReference>
<dbReference type="InParanoid" id="A8NQW9"/>
<dbReference type="VEuPathDB" id="FungiDB:CC1G_03346"/>